<dbReference type="PRINTS" id="PR00313">
    <property type="entry name" value="CABNDNGRPT"/>
</dbReference>
<dbReference type="GO" id="GO:0005509">
    <property type="term" value="F:calcium ion binding"/>
    <property type="evidence" value="ECO:0007669"/>
    <property type="project" value="InterPro"/>
</dbReference>
<evidence type="ECO:0000256" key="1">
    <source>
        <dbReference type="ARBA" id="ARBA00004613"/>
    </source>
</evidence>
<dbReference type="InterPro" id="IPR018511">
    <property type="entry name" value="Hemolysin-typ_Ca-bd_CS"/>
</dbReference>
<dbReference type="PANTHER" id="PTHR38340:SF1">
    <property type="entry name" value="S-LAYER PROTEIN"/>
    <property type="match status" value="1"/>
</dbReference>
<proteinExistence type="predicted"/>
<evidence type="ECO:0000256" key="2">
    <source>
        <dbReference type="ARBA" id="ARBA00022525"/>
    </source>
</evidence>
<keyword evidence="5" id="KW-1185">Reference proteome</keyword>
<dbReference type="Gene3D" id="2.150.10.10">
    <property type="entry name" value="Serralysin-like metalloprotease, C-terminal"/>
    <property type="match status" value="3"/>
</dbReference>
<feature type="region of interest" description="Disordered" evidence="3">
    <location>
        <begin position="89"/>
        <end position="111"/>
    </location>
</feature>
<dbReference type="EMBL" id="JADKPN010000005">
    <property type="protein sequence ID" value="MBF4763521.1"/>
    <property type="molecule type" value="Genomic_DNA"/>
</dbReference>
<dbReference type="InterPro" id="IPR050557">
    <property type="entry name" value="RTX_toxin/Mannuronan_C5-epim"/>
</dbReference>
<comment type="caution">
    <text evidence="4">The sequence shown here is derived from an EMBL/GenBank/DDBJ whole genome shotgun (WGS) entry which is preliminary data.</text>
</comment>
<feature type="compositionally biased region" description="Acidic residues" evidence="3">
    <location>
        <begin position="409"/>
        <end position="421"/>
    </location>
</feature>
<keyword evidence="2" id="KW-0964">Secreted</keyword>
<dbReference type="Proteomes" id="UP000640489">
    <property type="component" value="Unassembled WGS sequence"/>
</dbReference>
<evidence type="ECO:0000256" key="3">
    <source>
        <dbReference type="SAM" id="MobiDB-lite"/>
    </source>
</evidence>
<evidence type="ECO:0000313" key="4">
    <source>
        <dbReference type="EMBL" id="MBF4763521.1"/>
    </source>
</evidence>
<dbReference type="InterPro" id="IPR001343">
    <property type="entry name" value="Hemolysn_Ca-bd"/>
</dbReference>
<dbReference type="Pfam" id="PF00353">
    <property type="entry name" value="HemolysinCabind"/>
    <property type="match status" value="6"/>
</dbReference>
<dbReference type="AlphaFoldDB" id="A0A930VFA4"/>
<dbReference type="InterPro" id="IPR011049">
    <property type="entry name" value="Serralysin-like_metalloprot_C"/>
</dbReference>
<evidence type="ECO:0000313" key="5">
    <source>
        <dbReference type="Proteomes" id="UP000640489"/>
    </source>
</evidence>
<gene>
    <name evidence="4" type="ORF">ISU07_10315</name>
</gene>
<organism evidence="4 5">
    <name type="scientific">Nocardioides islandensis</name>
    <dbReference type="NCBI Taxonomy" id="433663"/>
    <lineage>
        <taxon>Bacteria</taxon>
        <taxon>Bacillati</taxon>
        <taxon>Actinomycetota</taxon>
        <taxon>Actinomycetes</taxon>
        <taxon>Propionibacteriales</taxon>
        <taxon>Nocardioidaceae</taxon>
        <taxon>Nocardioides</taxon>
    </lineage>
</organism>
<dbReference type="PANTHER" id="PTHR38340">
    <property type="entry name" value="S-LAYER PROTEIN"/>
    <property type="match status" value="1"/>
</dbReference>
<dbReference type="PROSITE" id="PS00330">
    <property type="entry name" value="HEMOLYSIN_CALCIUM"/>
    <property type="match status" value="1"/>
</dbReference>
<protein>
    <recommendedName>
        <fullName evidence="6">Calcium-binding protein</fullName>
    </recommendedName>
</protein>
<evidence type="ECO:0008006" key="6">
    <source>
        <dbReference type="Google" id="ProtNLM"/>
    </source>
</evidence>
<sequence>MPSTPLMTATLAILLVVPQPFDPTFAESSQVPPTCRGLVVTIAGTSGADTLVGTAGDDVIAAGRGDDRVRGLGGNDVVCGGPGTDHLVGGPGDDRLDGGLNGLQQPYPDNPPDNVGDTLVGGPGDDVLDPGYDDVTDADGGFLPDTVSYAHAPAGVRVDLTAGTATGGGGDDTLVLEGSVDLEGSAYDDVLVSGDFADDLYGGAGDDVLRGGRGRDYLQADPSDLSTPDETPYDDRVYGGPGGDGIYLGNGADLGRGGSGDDNLVHGSGRADLLAGSGEDYVETLLEFTDGSRVDGGPGVDLAYAWAVAAGGRRLLDVAGRIALGSGELTMTSRGTTHTAVLAGLERLRIPDGRWTVLGTAADEIFYGGDLRRDAVVVRARGGDDKVSGSEGDDVLDGGSGRDLLYDSGGDDAETDFEVVR</sequence>
<accession>A0A930VFA4</accession>
<reference evidence="4" key="1">
    <citation type="submission" date="2020-11" db="EMBL/GenBank/DDBJ databases">
        <title>Nocardioides sp. nov., isolated from Soil of Cynanchum wilfordii Hemsley rhizosphere.</title>
        <authorList>
            <person name="Lee J.-S."/>
            <person name="Suh M.K."/>
            <person name="Kim J.-S."/>
        </authorList>
    </citation>
    <scope>NUCLEOTIDE SEQUENCE</scope>
    <source>
        <strain evidence="4">KCTC 19275</strain>
    </source>
</reference>
<dbReference type="GO" id="GO:0005576">
    <property type="term" value="C:extracellular region"/>
    <property type="evidence" value="ECO:0007669"/>
    <property type="project" value="UniProtKB-SubCell"/>
</dbReference>
<name>A0A930VFA4_9ACTN</name>
<dbReference type="SUPFAM" id="SSF51120">
    <property type="entry name" value="beta-Roll"/>
    <property type="match status" value="3"/>
</dbReference>
<feature type="region of interest" description="Disordered" evidence="3">
    <location>
        <begin position="382"/>
        <end position="421"/>
    </location>
</feature>
<comment type="subcellular location">
    <subcellularLocation>
        <location evidence="1">Secreted</location>
    </subcellularLocation>
</comment>